<gene>
    <name evidence="1" type="ORF">DERYTH_LOCUS9929</name>
</gene>
<comment type="caution">
    <text evidence="1">The sequence shown here is derived from an EMBL/GenBank/DDBJ whole genome shotgun (WGS) entry which is preliminary data.</text>
</comment>
<dbReference type="PANTHER" id="PTHR19959">
    <property type="entry name" value="KINESIN LIGHT CHAIN"/>
    <property type="match status" value="1"/>
</dbReference>
<protein>
    <submittedName>
        <fullName evidence="1">25655_t:CDS:1</fullName>
    </submittedName>
</protein>
<organism evidence="1 2">
    <name type="scientific">Dentiscutata erythropus</name>
    <dbReference type="NCBI Taxonomy" id="1348616"/>
    <lineage>
        <taxon>Eukaryota</taxon>
        <taxon>Fungi</taxon>
        <taxon>Fungi incertae sedis</taxon>
        <taxon>Mucoromycota</taxon>
        <taxon>Glomeromycotina</taxon>
        <taxon>Glomeromycetes</taxon>
        <taxon>Diversisporales</taxon>
        <taxon>Gigasporaceae</taxon>
        <taxon>Dentiscutata</taxon>
    </lineage>
</organism>
<evidence type="ECO:0000313" key="2">
    <source>
        <dbReference type="Proteomes" id="UP000789405"/>
    </source>
</evidence>
<dbReference type="Gene3D" id="1.25.40.10">
    <property type="entry name" value="Tetratricopeptide repeat domain"/>
    <property type="match status" value="1"/>
</dbReference>
<dbReference type="Proteomes" id="UP000789405">
    <property type="component" value="Unassembled WGS sequence"/>
</dbReference>
<sequence>MEELVSEIHLLIKAKFENDINEIARLLKKLGQQLWQKIIKKNEITLNVANLCLNVYKIYQAANKISKENLVTNQEILELKDFLFKDVLKSNNDLNNFLIYIDMFHKSLREIQCKQAKAIINQAQEKTKKFDKVSTIKDGFRELNLSLQKLLSDIIQLAIDVLGDDSINKKNFSVLLLGSWAKGTATPYSDIEFCILINDSDLKLKDTLRRMAYIMNFIVISLGQTALPFNLFQVENETNGIDFDDLMRPGFQFDLGGKTSLGRLDKDYDLIQTPQQMANYIDLNTLDRDPLLVAELIDCEYFFGNKKLYEDYKEMIDKQLRKKDTDYSSFHKNVAKVLLFTGTKNLQADLEKYKINVDKVSHEGKLLNIKTEIYRLPDRLIEGLRLIFMTSGNTLWDKISGLLKSNIISKEAATNLEFITAVALQSRLFTYTTNDSQNENFGIWDTNIVSNIAEVESFFCIDDIADLVKFYQIAIPLYQFVQTSINIEDKNKINTNEKFLDESLVTKATICFRFMLYREAELLLLEANLSGAKDAYFQLFRLYSHLGKPQLAYEYYEKYIENKSLDVDDLFNLGYLKLSLEDHKDALEWFNRIPINLEINNQAMSMECVQAHCNIANIEGLLGNKISESTHLEKAKEIVETISEKRGHIMIDYYISFAKWYASQNQFNLSEENIQKALDFANNFYNKQAHVKLIDINQQAAELAE</sequence>
<name>A0A9N9H3K3_9GLOM</name>
<dbReference type="AlphaFoldDB" id="A0A9N9H3K3"/>
<dbReference type="Gene3D" id="3.30.460.10">
    <property type="entry name" value="Beta Polymerase, domain 2"/>
    <property type="match status" value="1"/>
</dbReference>
<evidence type="ECO:0000313" key="1">
    <source>
        <dbReference type="EMBL" id="CAG8646213.1"/>
    </source>
</evidence>
<dbReference type="SMART" id="SM00028">
    <property type="entry name" value="TPR"/>
    <property type="match status" value="4"/>
</dbReference>
<dbReference type="OrthoDB" id="5986190at2759"/>
<dbReference type="SUPFAM" id="SSF48452">
    <property type="entry name" value="TPR-like"/>
    <property type="match status" value="1"/>
</dbReference>
<reference evidence="1" key="1">
    <citation type="submission" date="2021-06" db="EMBL/GenBank/DDBJ databases">
        <authorList>
            <person name="Kallberg Y."/>
            <person name="Tangrot J."/>
            <person name="Rosling A."/>
        </authorList>
    </citation>
    <scope>NUCLEOTIDE SEQUENCE</scope>
    <source>
        <strain evidence="1">MA453B</strain>
    </source>
</reference>
<dbReference type="EMBL" id="CAJVPY010005584">
    <property type="protein sequence ID" value="CAG8646213.1"/>
    <property type="molecule type" value="Genomic_DNA"/>
</dbReference>
<dbReference type="InterPro" id="IPR043519">
    <property type="entry name" value="NT_sf"/>
</dbReference>
<dbReference type="SUPFAM" id="SSF81301">
    <property type="entry name" value="Nucleotidyltransferase"/>
    <property type="match status" value="1"/>
</dbReference>
<accession>A0A9N9H3K3</accession>
<keyword evidence="2" id="KW-1185">Reference proteome</keyword>
<dbReference type="InterPro" id="IPR019734">
    <property type="entry name" value="TPR_rpt"/>
</dbReference>
<dbReference type="InterPro" id="IPR011990">
    <property type="entry name" value="TPR-like_helical_dom_sf"/>
</dbReference>
<proteinExistence type="predicted"/>
<dbReference type="PANTHER" id="PTHR19959:SF119">
    <property type="entry name" value="FUNGAL LIPASE-LIKE DOMAIN-CONTAINING PROTEIN"/>
    <property type="match status" value="1"/>
</dbReference>